<dbReference type="RefSeq" id="WP_093712137.1">
    <property type="nucleotide sequence ID" value="NZ_FONG01000002.1"/>
</dbReference>
<dbReference type="Proteomes" id="UP000199323">
    <property type="component" value="Unassembled WGS sequence"/>
</dbReference>
<dbReference type="AlphaFoldDB" id="A0A1I1ZLP7"/>
<protein>
    <recommendedName>
        <fullName evidence="1">Roadblock/LAMTOR2 domain-containing protein</fullName>
    </recommendedName>
</protein>
<dbReference type="SUPFAM" id="SSF103196">
    <property type="entry name" value="Roadblock/LC7 domain"/>
    <property type="match status" value="1"/>
</dbReference>
<evidence type="ECO:0000313" key="2">
    <source>
        <dbReference type="EMBL" id="SFE32542.1"/>
    </source>
</evidence>
<sequence length="126" mass="12668">MTSAAPYEALVASLKSLRESVMGVNETVISTSDGLLVAADTATAQPESVAALAAASLGLGRRTAAEVGLGGLREVVTRCNGGYVVVLAVGDHALLVILADEGLDLAGLQRESPATVDHLQSLLSAA</sequence>
<reference evidence="2 3" key="1">
    <citation type="submission" date="2016-10" db="EMBL/GenBank/DDBJ databases">
        <authorList>
            <person name="de Groot N.N."/>
        </authorList>
    </citation>
    <scope>NUCLEOTIDE SEQUENCE [LARGE SCALE GENOMIC DNA]</scope>
    <source>
        <strain evidence="2 3">CGMCC 4.3510</strain>
    </source>
</reference>
<proteinExistence type="predicted"/>
<dbReference type="Gene3D" id="3.30.450.30">
    <property type="entry name" value="Dynein light chain 2a, cytoplasmic"/>
    <property type="match status" value="1"/>
</dbReference>
<accession>A0A1I1ZLP7</accession>
<keyword evidence="3" id="KW-1185">Reference proteome</keyword>
<organism evidence="2 3">
    <name type="scientific">Actinacidiphila alni</name>
    <dbReference type="NCBI Taxonomy" id="380248"/>
    <lineage>
        <taxon>Bacteria</taxon>
        <taxon>Bacillati</taxon>
        <taxon>Actinomycetota</taxon>
        <taxon>Actinomycetes</taxon>
        <taxon>Kitasatosporales</taxon>
        <taxon>Streptomycetaceae</taxon>
        <taxon>Actinacidiphila</taxon>
    </lineage>
</organism>
<dbReference type="InterPro" id="IPR004942">
    <property type="entry name" value="Roadblock/LAMTOR2_dom"/>
</dbReference>
<dbReference type="STRING" id="380248.SAMN05216251_102498"/>
<feature type="domain" description="Roadblock/LAMTOR2" evidence="1">
    <location>
        <begin position="11"/>
        <end position="99"/>
    </location>
</feature>
<name>A0A1I1ZLP7_9ACTN</name>
<dbReference type="Pfam" id="PF03259">
    <property type="entry name" value="Robl_LC7"/>
    <property type="match status" value="1"/>
</dbReference>
<dbReference type="SMART" id="SM00960">
    <property type="entry name" value="Robl_LC7"/>
    <property type="match status" value="1"/>
</dbReference>
<evidence type="ECO:0000259" key="1">
    <source>
        <dbReference type="SMART" id="SM00960"/>
    </source>
</evidence>
<gene>
    <name evidence="2" type="ORF">SAMN05216251_102498</name>
</gene>
<dbReference type="EMBL" id="FONG01000002">
    <property type="protein sequence ID" value="SFE32542.1"/>
    <property type="molecule type" value="Genomic_DNA"/>
</dbReference>
<evidence type="ECO:0000313" key="3">
    <source>
        <dbReference type="Proteomes" id="UP000199323"/>
    </source>
</evidence>
<dbReference type="OrthoDB" id="4222880at2"/>